<sequence length="204" mass="23187">MDSLTFITKLVDSLAWPLSLVLVVYMLKDGISNLIPKLKQLKYKDLQLDFDRSLRKTESEADYAKLPKIDAAKSQPETEQQKEKILSLALEYPSAALFESWVQLELTVGKALMNKNIITEGERKSPVFSSYRGAEVLLVEHPAKLEIFRSLERLRNKVAHGEADDLSVTSAAAFVELAFRLKLFIDETWPNKKFKRDLANRSAT</sequence>
<name>C5BPH3_TERTT</name>
<dbReference type="EMBL" id="CP001614">
    <property type="protein sequence ID" value="ACR14023.1"/>
    <property type="molecule type" value="Genomic_DNA"/>
</dbReference>
<dbReference type="HOGENOM" id="CLU_111607_0_0_6"/>
<dbReference type="AlphaFoldDB" id="C5BPH3"/>
<dbReference type="OrthoDB" id="7840545at2"/>
<proteinExistence type="predicted"/>
<accession>C5BPH3</accession>
<evidence type="ECO:0008006" key="3">
    <source>
        <dbReference type="Google" id="ProtNLM"/>
    </source>
</evidence>
<evidence type="ECO:0000313" key="1">
    <source>
        <dbReference type="EMBL" id="ACR14023.1"/>
    </source>
</evidence>
<organism evidence="1 2">
    <name type="scientific">Teredinibacter turnerae (strain ATCC 39867 / T7901)</name>
    <dbReference type="NCBI Taxonomy" id="377629"/>
    <lineage>
        <taxon>Bacteria</taxon>
        <taxon>Pseudomonadati</taxon>
        <taxon>Pseudomonadota</taxon>
        <taxon>Gammaproteobacteria</taxon>
        <taxon>Cellvibrionales</taxon>
        <taxon>Cellvibrionaceae</taxon>
        <taxon>Teredinibacter</taxon>
    </lineage>
</organism>
<dbReference type="Proteomes" id="UP000009080">
    <property type="component" value="Chromosome"/>
</dbReference>
<reference evidence="1 2" key="1">
    <citation type="journal article" date="2009" name="PLoS ONE">
        <title>The complete genome of Teredinibacter turnerae T7901: an intracellular endosymbiont of marine wood-boring bivalves (shipworms).</title>
        <authorList>
            <person name="Yang J.C."/>
            <person name="Madupu R."/>
            <person name="Durkin A.S."/>
            <person name="Ekborg N.A."/>
            <person name="Pedamallu C.S."/>
            <person name="Hostetler J.B."/>
            <person name="Radune D."/>
            <person name="Toms B.S."/>
            <person name="Henrissat B."/>
            <person name="Coutinho P.M."/>
            <person name="Schwarz S."/>
            <person name="Field L."/>
            <person name="Trindade-Silva A.E."/>
            <person name="Soares C.A.G."/>
            <person name="Elshahawi S."/>
            <person name="Hanora A."/>
            <person name="Schmidt E.W."/>
            <person name="Haygood M.G."/>
            <person name="Posfai J."/>
            <person name="Benner J."/>
            <person name="Madinger C."/>
            <person name="Nove J."/>
            <person name="Anton B."/>
            <person name="Chaudhary K."/>
            <person name="Foster J."/>
            <person name="Holman A."/>
            <person name="Kumar S."/>
            <person name="Lessard P.A."/>
            <person name="Luyten Y.A."/>
            <person name="Slatko B."/>
            <person name="Wood N."/>
            <person name="Wu B."/>
            <person name="Teplitski M."/>
            <person name="Mougous J.D."/>
            <person name="Ward N."/>
            <person name="Eisen J.A."/>
            <person name="Badger J.H."/>
            <person name="Distel D.L."/>
        </authorList>
    </citation>
    <scope>NUCLEOTIDE SEQUENCE [LARGE SCALE GENOMIC DNA]</scope>
    <source>
        <strain evidence="2">ATCC 39867 / T7901</strain>
    </source>
</reference>
<evidence type="ECO:0000313" key="2">
    <source>
        <dbReference type="Proteomes" id="UP000009080"/>
    </source>
</evidence>
<dbReference type="eggNOG" id="ENOG50331AW">
    <property type="taxonomic scope" value="Bacteria"/>
</dbReference>
<protein>
    <recommendedName>
        <fullName evidence="3">DUF4145 domain-containing protein</fullName>
    </recommendedName>
</protein>
<dbReference type="RefSeq" id="WP_015820138.1">
    <property type="nucleotide sequence ID" value="NC_012997.1"/>
</dbReference>
<dbReference type="KEGG" id="ttu:TERTU_0788"/>
<gene>
    <name evidence="1" type="ordered locus">TERTU_0788</name>
</gene>
<keyword evidence="2" id="KW-1185">Reference proteome</keyword>